<feature type="region of interest" description="Disordered" evidence="1">
    <location>
        <begin position="353"/>
        <end position="374"/>
    </location>
</feature>
<feature type="region of interest" description="Disordered" evidence="1">
    <location>
        <begin position="58"/>
        <end position="226"/>
    </location>
</feature>
<sequence length="374" mass="40621">MGFRLIFLICVIVCSVGLLSLVVLFALSMCQPSCFQPGSPWGEDAVPVIPATVLVNRVSDDDPHTPAGESAGPRTNRPMAADGERQQEELGMRERPSMEAPQNSGGNPYAAHTPAPHPPPTSEAEHSAQHDGGDPLPEAHDTRSYDRWQHRGSSPRSHRSSSTRTTGSERSFRAHAASHSEHGHSPYDRTPGSFDVGATSTPRQVGGAGTLRSSHHSRERGDLDPMAHGVRPLALINANPLAPMGLMRYSIQSAVPLASAASLQYADRGRLSFASLVPRGPAEDALGSRRRQPWRWRRRHSVARDPCSPHSQDTHAVVDGYCCDTYGNRVRIEDADNVYGRAQYISRESETVFSVETPSKEDSEADGVGCKSRQ</sequence>
<reference evidence="3" key="2">
    <citation type="journal article" date="2021" name="Sci. Data">
        <title>Chromosome-scale genome sequencing, assembly and annotation of six genomes from subfamily Leishmaniinae.</title>
        <authorList>
            <person name="Almutairi H."/>
            <person name="Urbaniak M.D."/>
            <person name="Bates M.D."/>
            <person name="Jariyapan N."/>
            <person name="Kwakye-Nuako G."/>
            <person name="Thomaz Soccol V."/>
            <person name="Al-Salem W.S."/>
            <person name="Dillon R.J."/>
            <person name="Bates P.A."/>
            <person name="Gatherer D."/>
        </authorList>
    </citation>
    <scope>NUCLEOTIDE SEQUENCE [LARGE SCALE GENOMIC DNA]</scope>
</reference>
<accession>A0A836GDD1</accession>
<comment type="caution">
    <text evidence="2">The sequence shown here is derived from an EMBL/GenBank/DDBJ whole genome shotgun (WGS) entry which is preliminary data.</text>
</comment>
<dbReference type="Proteomes" id="UP000673552">
    <property type="component" value="Unassembled WGS sequence"/>
</dbReference>
<feature type="compositionally biased region" description="Basic and acidic residues" evidence="1">
    <location>
        <begin position="178"/>
        <end position="187"/>
    </location>
</feature>
<dbReference type="RefSeq" id="XP_067176378.1">
    <property type="nucleotide sequence ID" value="XM_067319099.1"/>
</dbReference>
<evidence type="ECO:0000256" key="1">
    <source>
        <dbReference type="SAM" id="MobiDB-lite"/>
    </source>
</evidence>
<reference evidence="3" key="1">
    <citation type="journal article" date="2021" name="Microbiol. Resour. Announc.">
        <title>LGAAP: Leishmaniinae Genome Assembly and Annotation Pipeline.</title>
        <authorList>
            <person name="Almutairi H."/>
            <person name="Urbaniak M.D."/>
            <person name="Bates M.D."/>
            <person name="Jariyapan N."/>
            <person name="Kwakye-Nuako G."/>
            <person name="Thomaz-Soccol V."/>
            <person name="Al-Salem W.S."/>
            <person name="Dillon R.J."/>
            <person name="Bates P.A."/>
            <person name="Gatherer D."/>
        </authorList>
    </citation>
    <scope>NUCLEOTIDE SEQUENCE [LARGE SCALE GENOMIC DNA]</scope>
</reference>
<keyword evidence="3" id="KW-1185">Reference proteome</keyword>
<gene>
    <name evidence="2" type="ORF">LSCM1_01489</name>
</gene>
<feature type="compositionally biased region" description="Basic and acidic residues" evidence="1">
    <location>
        <begin position="82"/>
        <end position="97"/>
    </location>
</feature>
<dbReference type="GeneID" id="92511611"/>
<evidence type="ECO:0000313" key="2">
    <source>
        <dbReference type="EMBL" id="KAG5471404.1"/>
    </source>
</evidence>
<proteinExistence type="predicted"/>
<dbReference type="OrthoDB" id="266040at2759"/>
<dbReference type="AlphaFoldDB" id="A0A836GDD1"/>
<evidence type="ECO:0000313" key="3">
    <source>
        <dbReference type="Proteomes" id="UP000673552"/>
    </source>
</evidence>
<organism evidence="2 3">
    <name type="scientific">Leishmania martiniquensis</name>
    <dbReference type="NCBI Taxonomy" id="1580590"/>
    <lineage>
        <taxon>Eukaryota</taxon>
        <taxon>Discoba</taxon>
        <taxon>Euglenozoa</taxon>
        <taxon>Kinetoplastea</taxon>
        <taxon>Metakinetoplastina</taxon>
        <taxon>Trypanosomatida</taxon>
        <taxon>Trypanosomatidae</taxon>
        <taxon>Leishmaniinae</taxon>
        <taxon>Leishmania</taxon>
    </lineage>
</organism>
<dbReference type="EMBL" id="JAFEUZ010000031">
    <property type="protein sequence ID" value="KAG5471404.1"/>
    <property type="molecule type" value="Genomic_DNA"/>
</dbReference>
<feature type="compositionally biased region" description="Basic and acidic residues" evidence="1">
    <location>
        <begin position="123"/>
        <end position="149"/>
    </location>
</feature>
<feature type="compositionally biased region" description="Low complexity" evidence="1">
    <location>
        <begin position="162"/>
        <end position="177"/>
    </location>
</feature>
<dbReference type="KEGG" id="lmat:92511611"/>
<protein>
    <submittedName>
        <fullName evidence="2">Uncharacterized protein</fullName>
    </submittedName>
</protein>
<name>A0A836GDD1_9TRYP</name>